<proteinExistence type="predicted"/>
<accession>A0ABR0B5H3</accession>
<keyword evidence="1" id="KW-0812">Transmembrane</keyword>
<name>A0ABR0B5H3_9CRUS</name>
<evidence type="ECO:0000313" key="2">
    <source>
        <dbReference type="EMBL" id="KAK4036928.1"/>
    </source>
</evidence>
<dbReference type="Proteomes" id="UP001234178">
    <property type="component" value="Unassembled WGS sequence"/>
</dbReference>
<sequence length="108" mass="12351">MIIRSYRVCRIVSEGYANQHITGANQRNQFRTWLVCVLAFFEGLFSVIGIHTALHDSIPTYLDIGRHILFFTSSFKFALSLNADVYTNPNGRCNESHITYIFLNFAAN</sequence>
<reference evidence="2 3" key="1">
    <citation type="journal article" date="2023" name="Nucleic Acids Res.">
        <title>The hologenome of Daphnia magna reveals possible DNA methylation and microbiome-mediated evolution of the host genome.</title>
        <authorList>
            <person name="Chaturvedi A."/>
            <person name="Li X."/>
            <person name="Dhandapani V."/>
            <person name="Marshall H."/>
            <person name="Kissane S."/>
            <person name="Cuenca-Cambronero M."/>
            <person name="Asole G."/>
            <person name="Calvet F."/>
            <person name="Ruiz-Romero M."/>
            <person name="Marangio P."/>
            <person name="Guigo R."/>
            <person name="Rago D."/>
            <person name="Mirbahai L."/>
            <person name="Eastwood N."/>
            <person name="Colbourne J.K."/>
            <person name="Zhou J."/>
            <person name="Mallon E."/>
            <person name="Orsini L."/>
        </authorList>
    </citation>
    <scope>NUCLEOTIDE SEQUENCE [LARGE SCALE GENOMIC DNA]</scope>
    <source>
        <strain evidence="2">LRV0_1</strain>
    </source>
</reference>
<protein>
    <submittedName>
        <fullName evidence="2">Uncharacterized protein</fullName>
    </submittedName>
</protein>
<evidence type="ECO:0000256" key="1">
    <source>
        <dbReference type="SAM" id="Phobius"/>
    </source>
</evidence>
<organism evidence="2 3">
    <name type="scientific">Daphnia magna</name>
    <dbReference type="NCBI Taxonomy" id="35525"/>
    <lineage>
        <taxon>Eukaryota</taxon>
        <taxon>Metazoa</taxon>
        <taxon>Ecdysozoa</taxon>
        <taxon>Arthropoda</taxon>
        <taxon>Crustacea</taxon>
        <taxon>Branchiopoda</taxon>
        <taxon>Diplostraca</taxon>
        <taxon>Cladocera</taxon>
        <taxon>Anomopoda</taxon>
        <taxon>Daphniidae</taxon>
        <taxon>Daphnia</taxon>
    </lineage>
</organism>
<dbReference type="EMBL" id="JAOYFB010000040">
    <property type="protein sequence ID" value="KAK4036928.1"/>
    <property type="molecule type" value="Genomic_DNA"/>
</dbReference>
<evidence type="ECO:0000313" key="3">
    <source>
        <dbReference type="Proteomes" id="UP001234178"/>
    </source>
</evidence>
<keyword evidence="3" id="KW-1185">Reference proteome</keyword>
<keyword evidence="1" id="KW-1133">Transmembrane helix</keyword>
<comment type="caution">
    <text evidence="2">The sequence shown here is derived from an EMBL/GenBank/DDBJ whole genome shotgun (WGS) entry which is preliminary data.</text>
</comment>
<keyword evidence="1" id="KW-0472">Membrane</keyword>
<gene>
    <name evidence="2" type="ORF">OUZ56_028975</name>
</gene>
<feature type="transmembrane region" description="Helical" evidence="1">
    <location>
        <begin position="33"/>
        <end position="54"/>
    </location>
</feature>